<dbReference type="InterPro" id="IPR036280">
    <property type="entry name" value="Multihaem_cyt_sf"/>
</dbReference>
<dbReference type="Proteomes" id="UP000031433">
    <property type="component" value="Unassembled WGS sequence"/>
</dbReference>
<proteinExistence type="predicted"/>
<comment type="caution">
    <text evidence="4">The sequence shown here is derived from an EMBL/GenBank/DDBJ whole genome shotgun (WGS) entry which is preliminary data.</text>
</comment>
<organism evidence="4 5">
    <name type="scientific">Geobacter soli</name>
    <dbReference type="NCBI Taxonomy" id="1510391"/>
    <lineage>
        <taxon>Bacteria</taxon>
        <taxon>Pseudomonadati</taxon>
        <taxon>Thermodesulfobacteriota</taxon>
        <taxon>Desulfuromonadia</taxon>
        <taxon>Geobacterales</taxon>
        <taxon>Geobacteraceae</taxon>
        <taxon>Geobacter</taxon>
    </lineage>
</organism>
<accession>A0A0C1TST8</accession>
<dbReference type="SUPFAM" id="SSF48695">
    <property type="entry name" value="Multiheme cytochromes"/>
    <property type="match status" value="1"/>
</dbReference>
<keyword evidence="2" id="KW-0812">Transmembrane</keyword>
<feature type="signal peptide" evidence="3">
    <location>
        <begin position="1"/>
        <end position="32"/>
    </location>
</feature>
<dbReference type="Gene3D" id="3.90.10.10">
    <property type="entry name" value="Cytochrome C3"/>
    <property type="match status" value="1"/>
</dbReference>
<evidence type="ECO:0000256" key="3">
    <source>
        <dbReference type="SAM" id="SignalP"/>
    </source>
</evidence>
<evidence type="ECO:0000256" key="2">
    <source>
        <dbReference type="SAM" id="Phobius"/>
    </source>
</evidence>
<protein>
    <submittedName>
        <fullName evidence="4">Cytochrome C</fullName>
    </submittedName>
</protein>
<dbReference type="EMBL" id="JXBL01000001">
    <property type="protein sequence ID" value="KIE42378.1"/>
    <property type="molecule type" value="Genomic_DNA"/>
</dbReference>
<gene>
    <name evidence="4" type="ORF">SE37_06935</name>
</gene>
<dbReference type="PANTHER" id="PTHR35038">
    <property type="entry name" value="DISSIMILATORY SULFITE REDUCTASE SIRA"/>
    <property type="match status" value="1"/>
</dbReference>
<evidence type="ECO:0000256" key="1">
    <source>
        <dbReference type="ARBA" id="ARBA00022729"/>
    </source>
</evidence>
<dbReference type="GO" id="GO:0016491">
    <property type="term" value="F:oxidoreductase activity"/>
    <property type="evidence" value="ECO:0007669"/>
    <property type="project" value="TreeGrafter"/>
</dbReference>
<evidence type="ECO:0000313" key="5">
    <source>
        <dbReference type="Proteomes" id="UP000031433"/>
    </source>
</evidence>
<evidence type="ECO:0000313" key="4">
    <source>
        <dbReference type="EMBL" id="KIE42378.1"/>
    </source>
</evidence>
<dbReference type="InterPro" id="IPR051829">
    <property type="entry name" value="Multiheme_Cytochr_ET"/>
</dbReference>
<dbReference type="AlphaFoldDB" id="A0A0C1TST8"/>
<keyword evidence="2" id="KW-0472">Membrane</keyword>
<feature type="chain" id="PRO_5002139484" evidence="3">
    <location>
        <begin position="33"/>
        <end position="270"/>
    </location>
</feature>
<keyword evidence="2" id="KW-1133">Transmembrane helix</keyword>
<dbReference type="PANTHER" id="PTHR35038:SF8">
    <property type="entry name" value="C-TYPE POLYHEME CYTOCHROME OMCC"/>
    <property type="match status" value="1"/>
</dbReference>
<name>A0A0C1TST8_9BACT</name>
<feature type="transmembrane region" description="Helical" evidence="2">
    <location>
        <begin position="246"/>
        <end position="265"/>
    </location>
</feature>
<keyword evidence="1 3" id="KW-0732">Signal</keyword>
<sequence>MRFAFCSRTGVPFTLSILALLVALLGPPCAHALETVCIQCHGSQPGKGGVPVGQWRGSIHEENGISCHDCHGGDPRDAVNAMSPARGFIGAPTEKQTPAFCGRCHVGIAEDYLKSAHGKALGTGGPTCVTCHGSHSVTAATLDIINENRCGMCHSYERAAAIKDAMTRTEAMIAGIDAKIRLLKGEGVDTDSREKSLFALRNTFRRLFHEIDTTHVEQESGRIRTELSAIDQSLAQYDQAKQQRKFIGALVVGALLLAALFSHLLKKTWN</sequence>
<reference evidence="4 5" key="1">
    <citation type="submission" date="2015-01" db="EMBL/GenBank/DDBJ databases">
        <title>Genome sequence of the anaerobic bacterium Geobacter soli GSS01, a dissimilatory Fe(III) reducer from soil.</title>
        <authorList>
            <person name="Yang G."/>
            <person name="Zhou S."/>
        </authorList>
    </citation>
    <scope>NUCLEOTIDE SEQUENCE [LARGE SCALE GENOMIC DNA]</scope>
    <source>
        <strain evidence="4 5">GSS01</strain>
    </source>
</reference>
<dbReference type="RefSeq" id="WP_039644899.1">
    <property type="nucleotide sequence ID" value="NZ_JXBL01000001.1"/>
</dbReference>
<keyword evidence="5" id="KW-1185">Reference proteome</keyword>